<protein>
    <submittedName>
        <fullName evidence="3">Uncharacterized protein</fullName>
    </submittedName>
</protein>
<evidence type="ECO:0000313" key="3">
    <source>
        <dbReference type="EnsemblMetazoa" id="G18245.1:cds"/>
    </source>
</evidence>
<organism evidence="3 4">
    <name type="scientific">Magallana gigas</name>
    <name type="common">Pacific oyster</name>
    <name type="synonym">Crassostrea gigas</name>
    <dbReference type="NCBI Taxonomy" id="29159"/>
    <lineage>
        <taxon>Eukaryota</taxon>
        <taxon>Metazoa</taxon>
        <taxon>Spiralia</taxon>
        <taxon>Lophotrochozoa</taxon>
        <taxon>Mollusca</taxon>
        <taxon>Bivalvia</taxon>
        <taxon>Autobranchia</taxon>
        <taxon>Pteriomorphia</taxon>
        <taxon>Ostreida</taxon>
        <taxon>Ostreoidea</taxon>
        <taxon>Ostreidae</taxon>
        <taxon>Magallana</taxon>
    </lineage>
</organism>
<dbReference type="AlphaFoldDB" id="A0A8W8JFU5"/>
<reference evidence="3" key="1">
    <citation type="submission" date="2022-08" db="UniProtKB">
        <authorList>
            <consortium name="EnsemblMetazoa"/>
        </authorList>
    </citation>
    <scope>IDENTIFICATION</scope>
    <source>
        <strain evidence="3">05x7-T-G4-1.051#20</strain>
    </source>
</reference>
<dbReference type="Proteomes" id="UP000005408">
    <property type="component" value="Unassembled WGS sequence"/>
</dbReference>
<evidence type="ECO:0000256" key="2">
    <source>
        <dbReference type="SAM" id="Phobius"/>
    </source>
</evidence>
<keyword evidence="2" id="KW-0812">Transmembrane</keyword>
<dbReference type="EnsemblMetazoa" id="G18245.1">
    <property type="protein sequence ID" value="G18245.1:cds"/>
    <property type="gene ID" value="G18245"/>
</dbReference>
<feature type="transmembrane region" description="Helical" evidence="2">
    <location>
        <begin position="383"/>
        <end position="404"/>
    </location>
</feature>
<accession>A0A8W8JFU5</accession>
<proteinExistence type="predicted"/>
<name>A0A8W8JFU5_MAGGI</name>
<feature type="compositionally biased region" description="Polar residues" evidence="1">
    <location>
        <begin position="449"/>
        <end position="461"/>
    </location>
</feature>
<evidence type="ECO:0000313" key="4">
    <source>
        <dbReference type="Proteomes" id="UP000005408"/>
    </source>
</evidence>
<keyword evidence="4" id="KW-1185">Reference proteome</keyword>
<evidence type="ECO:0000256" key="1">
    <source>
        <dbReference type="SAM" id="MobiDB-lite"/>
    </source>
</evidence>
<keyword evidence="2" id="KW-0472">Membrane</keyword>
<sequence>MEAIYCPEGYLVCCPGFVWNAKEKICKQCEAGKIGPQCEIVCPYPWYGKQCLSKCLCSENHCDPVDGCIGLGIILRSKWNDNAATSAKIPQTDTTYSWHSVVSNEFTMHTNSSQVKLGPNEIKTDNYLFFFIIFAKGAVGNACMPSLLKIPDPCQIGQEHWSRAPWLGTGYWRLWNYYLVAGGKGGRGGGVIGAGPGGVVDCCKGYVWNRIENRCILEIVKENLTTVSLQDETDSQFPYKWLLATMCCPGYVWNIVENRCMECDAGRIGPYCDKVCPYPWFGERCLSKCYCSLDQCDPADGCLAAKLCTLPGGVLLCCPGFVWNRIENRCLKWKGNALMPSGDSPTLREQSTFPKSINGILSTVSLDLPEDFTVTSSYFSYKWIFVTIVLLCFIIEIISGTVIFKQLRRRQETVSTDDANYTPMQQDDIAHDYNLIDENLHPNMESRRNGSNQVEKFPSYT</sequence>
<keyword evidence="2" id="KW-1133">Transmembrane helix</keyword>
<feature type="region of interest" description="Disordered" evidence="1">
    <location>
        <begin position="441"/>
        <end position="461"/>
    </location>
</feature>
<dbReference type="Gene3D" id="2.170.300.10">
    <property type="entry name" value="Tie2 ligand-binding domain superfamily"/>
    <property type="match status" value="1"/>
</dbReference>